<dbReference type="InterPro" id="IPR018154">
    <property type="entry name" value="TLV/ENV_coat_polyprotein"/>
</dbReference>
<dbReference type="Proteomes" id="UP000186698">
    <property type="component" value="Chromosome 7L"/>
</dbReference>
<dbReference type="KEGG" id="xla:108695786"/>
<keyword evidence="4" id="KW-1032">Host cell membrane</keyword>
<protein>
    <submittedName>
        <fullName evidence="16">Syncytin-1-like</fullName>
    </submittedName>
</protein>
<evidence type="ECO:0000256" key="13">
    <source>
        <dbReference type="ARBA" id="ARBA00023288"/>
    </source>
</evidence>
<reference evidence="16" key="1">
    <citation type="submission" date="2025-08" db="UniProtKB">
        <authorList>
            <consortium name="RefSeq"/>
        </authorList>
    </citation>
    <scope>IDENTIFICATION</scope>
    <source>
        <strain evidence="16">J_2021</strain>
        <tissue evidence="16">Erythrocytes</tissue>
    </source>
</reference>
<keyword evidence="5" id="KW-0945">Host-virus interaction</keyword>
<evidence type="ECO:0000256" key="1">
    <source>
        <dbReference type="ARBA" id="ARBA00004402"/>
    </source>
</evidence>
<keyword evidence="15" id="KW-1185">Reference proteome</keyword>
<keyword evidence="11" id="KW-1015">Disulfide bond</keyword>
<dbReference type="SUPFAM" id="SSF58069">
    <property type="entry name" value="Virus ectodomain"/>
    <property type="match status" value="1"/>
</dbReference>
<keyword evidence="8 14" id="KW-1133">Transmembrane helix</keyword>
<evidence type="ECO:0000256" key="7">
    <source>
        <dbReference type="ARBA" id="ARBA00022870"/>
    </source>
</evidence>
<evidence type="ECO:0000256" key="11">
    <source>
        <dbReference type="ARBA" id="ARBA00023157"/>
    </source>
</evidence>
<feature type="transmembrane region" description="Helical" evidence="14">
    <location>
        <begin position="528"/>
        <end position="550"/>
    </location>
</feature>
<gene>
    <name evidence="16" type="primary">LOC108695786</name>
</gene>
<evidence type="ECO:0000256" key="14">
    <source>
        <dbReference type="SAM" id="Phobius"/>
    </source>
</evidence>
<accession>A0A8J0T8U6</accession>
<dbReference type="RefSeq" id="XP_018080241.1">
    <property type="nucleotide sequence ID" value="XM_018224752.1"/>
</dbReference>
<dbReference type="OrthoDB" id="8949317at2759"/>
<evidence type="ECO:0000256" key="12">
    <source>
        <dbReference type="ARBA" id="ARBA00023180"/>
    </source>
</evidence>
<keyword evidence="12" id="KW-0325">Glycoprotein</keyword>
<keyword evidence="13" id="KW-0449">Lipoprotein</keyword>
<evidence type="ECO:0000313" key="15">
    <source>
        <dbReference type="Proteomes" id="UP000186698"/>
    </source>
</evidence>
<keyword evidence="6 14" id="KW-0812">Transmembrane</keyword>
<organism evidence="15 16">
    <name type="scientific">Xenopus laevis</name>
    <name type="common">African clawed frog</name>
    <dbReference type="NCBI Taxonomy" id="8355"/>
    <lineage>
        <taxon>Eukaryota</taxon>
        <taxon>Metazoa</taxon>
        <taxon>Chordata</taxon>
        <taxon>Craniata</taxon>
        <taxon>Vertebrata</taxon>
        <taxon>Euteleostomi</taxon>
        <taxon>Amphibia</taxon>
        <taxon>Batrachia</taxon>
        <taxon>Anura</taxon>
        <taxon>Pipoidea</taxon>
        <taxon>Pipidae</taxon>
        <taxon>Xenopodinae</taxon>
        <taxon>Xenopus</taxon>
        <taxon>Xenopus</taxon>
    </lineage>
</organism>
<name>A0A8J0T8U6_XENLA</name>
<keyword evidence="9 14" id="KW-0472">Membrane</keyword>
<evidence type="ECO:0000256" key="10">
    <source>
        <dbReference type="ARBA" id="ARBA00023139"/>
    </source>
</evidence>
<dbReference type="Pfam" id="PF00429">
    <property type="entry name" value="TLV_coat"/>
    <property type="match status" value="1"/>
</dbReference>
<evidence type="ECO:0000256" key="6">
    <source>
        <dbReference type="ARBA" id="ARBA00022692"/>
    </source>
</evidence>
<keyword evidence="7" id="KW-1043">Host membrane</keyword>
<dbReference type="PROSITE" id="PS51257">
    <property type="entry name" value="PROKAR_LIPOPROTEIN"/>
    <property type="match status" value="1"/>
</dbReference>
<evidence type="ECO:0000313" key="16">
    <source>
        <dbReference type="RefSeq" id="XP_018080241.1"/>
    </source>
</evidence>
<proteinExistence type="predicted"/>
<comment type="subcellular location">
    <subcellularLocation>
        <location evidence="1">Host cell membrane</location>
        <topology evidence="1">Single-pass type I membrane protein</topology>
    </subcellularLocation>
    <subcellularLocation>
        <location evidence="2">Host endomembrane system</location>
        <topology evidence="2">Peripheral membrane protein</topology>
    </subcellularLocation>
    <subcellularLocation>
        <location evidence="3">Virion membrane</location>
        <topology evidence="3">Single-pass type I membrane protein</topology>
    </subcellularLocation>
</comment>
<evidence type="ECO:0000256" key="4">
    <source>
        <dbReference type="ARBA" id="ARBA00022511"/>
    </source>
</evidence>
<dbReference type="PANTHER" id="PTHR10424">
    <property type="entry name" value="VIRAL ENVELOPE PROTEIN"/>
    <property type="match status" value="1"/>
</dbReference>
<dbReference type="PANTHER" id="PTHR10424:SF81">
    <property type="entry name" value="ERVV2 PROTEIN"/>
    <property type="match status" value="1"/>
</dbReference>
<evidence type="ECO:0000256" key="3">
    <source>
        <dbReference type="ARBA" id="ARBA00004563"/>
    </source>
</evidence>
<evidence type="ECO:0000256" key="5">
    <source>
        <dbReference type="ARBA" id="ARBA00022581"/>
    </source>
</evidence>
<keyword evidence="10" id="KW-0564">Palmitate</keyword>
<evidence type="ECO:0000256" key="9">
    <source>
        <dbReference type="ARBA" id="ARBA00023136"/>
    </source>
</evidence>
<evidence type="ECO:0000256" key="8">
    <source>
        <dbReference type="ARBA" id="ARBA00022989"/>
    </source>
</evidence>
<evidence type="ECO:0000256" key="2">
    <source>
        <dbReference type="ARBA" id="ARBA00004531"/>
    </source>
</evidence>
<sequence length="597" mass="66807">MENKVPTFWFNSSNTNVATFIFSACDLYPDRCTRHLHRLGVTGYICVTDEYLGYSCDHWGSVGWNTGTPWGYQPQSAISKVDDTGRSLLERMTLKTGPTTSKFTLSIQHPSSGDADHYVFGLYNAGNQPLLWFDLKDMYQNNYTDTQTNPIKPNIATLNDMVAISNPTFADTMAVETGFSDVNVWLEWIHYTANKHNRRNCFVCGGARSHLGTVPLDLLSEVKDCFLSLFTNSTTNHSLCEVWKSDYPIIPNPPRQCLGITIYPGNYTCYYNYNATDARPVGNFSDGYCSNYSDGSAPPLQRQTQSLSDVFWICGDMRIRSHLRGNWYGECALCKAIMPLHIIPWGEPTVSNRSTHTRQKRNVLPGGSLDPHVYIDAIGVPRGVPNEFKACDQVKAGFESLIPLITINKNVDWINYIYYNQQRFVNYTRDALQGLAEQLESTSQMTVQNRIALDMLLAERGGVCKFLDKSTTCCTYIPDNTGPNGKVTLAIKKLDDLSIELKKNSGITDPWDQFFGWLTGWKKTLAQIGVVLLIVLLVTSFFVCCLLPYIRKLTTKAIDASTPTFLCHPGAPSTDTPLPPLPPTTLSSYIPLFSTQG</sequence>
<dbReference type="GeneID" id="108695786"/>
<dbReference type="Gene3D" id="1.10.287.210">
    <property type="match status" value="1"/>
</dbReference>
<dbReference type="AlphaFoldDB" id="A0A8J0T8U6"/>